<dbReference type="RefSeq" id="WP_349943863.1">
    <property type="nucleotide sequence ID" value="NZ_CP157940.1"/>
</dbReference>
<dbReference type="GO" id="GO:0005886">
    <property type="term" value="C:plasma membrane"/>
    <property type="evidence" value="ECO:0007669"/>
    <property type="project" value="UniProtKB-SubCell"/>
</dbReference>
<feature type="transmembrane region" description="Helical" evidence="6">
    <location>
        <begin position="46"/>
        <end position="66"/>
    </location>
</feature>
<evidence type="ECO:0000259" key="7">
    <source>
        <dbReference type="PROSITE" id="PS50850"/>
    </source>
</evidence>
<dbReference type="Gene3D" id="1.20.1720.10">
    <property type="entry name" value="Multidrug resistance protein D"/>
    <property type="match status" value="1"/>
</dbReference>
<dbReference type="InterPro" id="IPR011701">
    <property type="entry name" value="MFS"/>
</dbReference>
<dbReference type="PANTHER" id="PTHR42718">
    <property type="entry name" value="MAJOR FACILITATOR SUPERFAMILY MULTIDRUG TRANSPORTER MFSC"/>
    <property type="match status" value="1"/>
</dbReference>
<dbReference type="SUPFAM" id="SSF103473">
    <property type="entry name" value="MFS general substrate transporter"/>
    <property type="match status" value="1"/>
</dbReference>
<evidence type="ECO:0000256" key="3">
    <source>
        <dbReference type="ARBA" id="ARBA00022692"/>
    </source>
</evidence>
<sequence>MDKNKTFHLFGAIIAAGILAFSGVLIETAMNVTFPLLIQEFRVTTSGIQWVTTIYLLMISVIVPISSYLNQNFSARNLFITANLFFLLGVLINCFSSSFSLLLLGRLLQGVGTGIGLPLMFHIILTKAPVEKRGMMMGIGTLTTSIAPAIGPTYGGLISNLMDWRYIYIFLIPLMILSLTLGLHSIPSEASREKQHLHFRCVFFLAITFTSFIMALSAGSGITFALFFVIGLASALLFLLSNRKTPLLQISVLKNSRFSAFLFSLLIYQALLLGLSFVLPNYLQISAGFRSSAAGAFMFPGALMGALLAPLSGRLLDRIGANKPILIGLFTTIVGITMLIVLLHTNSLVLLIGAHLILMTGLGLSYSNLMTCSLSALPSSQISDGNAFVNTFQQFIGAVATALVAAIFSFFQNKYGFISGTASGAWIVLLIFFLLLVTSTIVAFSALKKKNYN</sequence>
<accession>A0AAU7PJU6</accession>
<name>A0AAU7PJU6_9FIRM</name>
<dbReference type="PANTHER" id="PTHR42718:SF9">
    <property type="entry name" value="MAJOR FACILITATOR SUPERFAMILY MULTIDRUG TRANSPORTER MFSC"/>
    <property type="match status" value="1"/>
</dbReference>
<keyword evidence="2" id="KW-0813">Transport</keyword>
<feature type="transmembrane region" description="Helical" evidence="6">
    <location>
        <begin position="260"/>
        <end position="279"/>
    </location>
</feature>
<dbReference type="Gene3D" id="1.20.1250.20">
    <property type="entry name" value="MFS general substrate transporter like domains"/>
    <property type="match status" value="1"/>
</dbReference>
<organism evidence="8">
    <name type="scientific">Lacrimispora sp. BS-2</name>
    <dbReference type="NCBI Taxonomy" id="3151850"/>
    <lineage>
        <taxon>Bacteria</taxon>
        <taxon>Bacillati</taxon>
        <taxon>Bacillota</taxon>
        <taxon>Clostridia</taxon>
        <taxon>Lachnospirales</taxon>
        <taxon>Lachnospiraceae</taxon>
        <taxon>Lacrimispora</taxon>
    </lineage>
</organism>
<feature type="transmembrane region" description="Helical" evidence="6">
    <location>
        <begin position="222"/>
        <end position="240"/>
    </location>
</feature>
<feature type="transmembrane region" description="Helical" evidence="6">
    <location>
        <begin position="137"/>
        <end position="154"/>
    </location>
</feature>
<evidence type="ECO:0000313" key="8">
    <source>
        <dbReference type="EMBL" id="XBS52392.1"/>
    </source>
</evidence>
<keyword evidence="3 6" id="KW-0812">Transmembrane</keyword>
<feature type="transmembrane region" description="Helical" evidence="6">
    <location>
        <begin position="197"/>
        <end position="216"/>
    </location>
</feature>
<evidence type="ECO:0000256" key="4">
    <source>
        <dbReference type="ARBA" id="ARBA00022989"/>
    </source>
</evidence>
<feature type="transmembrane region" description="Helical" evidence="6">
    <location>
        <begin position="423"/>
        <end position="447"/>
    </location>
</feature>
<evidence type="ECO:0000256" key="5">
    <source>
        <dbReference type="ARBA" id="ARBA00023136"/>
    </source>
</evidence>
<feature type="transmembrane region" description="Helical" evidence="6">
    <location>
        <begin position="325"/>
        <end position="342"/>
    </location>
</feature>
<comment type="subcellular location">
    <subcellularLocation>
        <location evidence="1">Cell membrane</location>
        <topology evidence="1">Multi-pass membrane protein</topology>
    </subcellularLocation>
</comment>
<dbReference type="InterPro" id="IPR036259">
    <property type="entry name" value="MFS_trans_sf"/>
</dbReference>
<proteinExistence type="predicted"/>
<feature type="transmembrane region" description="Helical" evidence="6">
    <location>
        <begin position="7"/>
        <end position="26"/>
    </location>
</feature>
<feature type="transmembrane region" description="Helical" evidence="6">
    <location>
        <begin position="78"/>
        <end position="101"/>
    </location>
</feature>
<feature type="transmembrane region" description="Helical" evidence="6">
    <location>
        <begin position="348"/>
        <end position="366"/>
    </location>
</feature>
<reference evidence="8" key="1">
    <citation type="submission" date="2024-06" db="EMBL/GenBank/DDBJ databases">
        <title>Lacrimispora cavernae sp. nov., a novel anaerobe isolated from bat guano pile inside a cave.</title>
        <authorList>
            <person name="Miller S.L."/>
            <person name="Lu N."/>
            <person name="King J."/>
            <person name="Sankaranarayanan K."/>
            <person name="Lawson P.A."/>
        </authorList>
    </citation>
    <scope>NUCLEOTIDE SEQUENCE</scope>
    <source>
        <strain evidence="8">BS-2</strain>
    </source>
</reference>
<keyword evidence="5 6" id="KW-0472">Membrane</keyword>
<dbReference type="GO" id="GO:0022857">
    <property type="term" value="F:transmembrane transporter activity"/>
    <property type="evidence" value="ECO:0007669"/>
    <property type="project" value="InterPro"/>
</dbReference>
<evidence type="ECO:0000256" key="1">
    <source>
        <dbReference type="ARBA" id="ARBA00004651"/>
    </source>
</evidence>
<protein>
    <submittedName>
        <fullName evidence="8">MFS transporter</fullName>
    </submittedName>
</protein>
<dbReference type="AlphaFoldDB" id="A0AAU7PJU6"/>
<dbReference type="EMBL" id="CP157940">
    <property type="protein sequence ID" value="XBS52392.1"/>
    <property type="molecule type" value="Genomic_DNA"/>
</dbReference>
<feature type="transmembrane region" description="Helical" evidence="6">
    <location>
        <begin position="107"/>
        <end position="125"/>
    </location>
</feature>
<feature type="transmembrane region" description="Helical" evidence="6">
    <location>
        <begin position="387"/>
        <end position="411"/>
    </location>
</feature>
<dbReference type="PRINTS" id="PR01036">
    <property type="entry name" value="TCRTETB"/>
</dbReference>
<evidence type="ECO:0000256" key="2">
    <source>
        <dbReference type="ARBA" id="ARBA00022448"/>
    </source>
</evidence>
<gene>
    <name evidence="8" type="ORF">ABFV83_11120</name>
</gene>
<evidence type="ECO:0000256" key="6">
    <source>
        <dbReference type="SAM" id="Phobius"/>
    </source>
</evidence>
<feature type="transmembrane region" description="Helical" evidence="6">
    <location>
        <begin position="166"/>
        <end position="185"/>
    </location>
</feature>
<feature type="domain" description="Major facilitator superfamily (MFS) profile" evidence="7">
    <location>
        <begin position="8"/>
        <end position="451"/>
    </location>
</feature>
<dbReference type="Pfam" id="PF07690">
    <property type="entry name" value="MFS_1"/>
    <property type="match status" value="1"/>
</dbReference>
<feature type="transmembrane region" description="Helical" evidence="6">
    <location>
        <begin position="291"/>
        <end position="313"/>
    </location>
</feature>
<dbReference type="PROSITE" id="PS50850">
    <property type="entry name" value="MFS"/>
    <property type="match status" value="1"/>
</dbReference>
<dbReference type="InterPro" id="IPR020846">
    <property type="entry name" value="MFS_dom"/>
</dbReference>
<keyword evidence="4 6" id="KW-1133">Transmembrane helix</keyword>